<name>A0A7S8IWT4_9SPHN</name>
<dbReference type="KEGG" id="qso:IRL76_04595"/>
<organism evidence="1 2">
    <name type="scientific">Qipengyuania soli</name>
    <dbReference type="NCBI Taxonomy" id="2782568"/>
    <lineage>
        <taxon>Bacteria</taxon>
        <taxon>Pseudomonadati</taxon>
        <taxon>Pseudomonadota</taxon>
        <taxon>Alphaproteobacteria</taxon>
        <taxon>Sphingomonadales</taxon>
        <taxon>Erythrobacteraceae</taxon>
        <taxon>Qipengyuania</taxon>
    </lineage>
</organism>
<proteinExistence type="predicted"/>
<protein>
    <submittedName>
        <fullName evidence="1">Uncharacterized protein</fullName>
    </submittedName>
</protein>
<dbReference type="AlphaFoldDB" id="A0A7S8IWT4"/>
<dbReference type="Proteomes" id="UP000594459">
    <property type="component" value="Chromosome"/>
</dbReference>
<sequence length="67" mass="7433">MRAMSSARISQAIDRIDRALARIETQAALGRREGTGEDDLAIRHEALKASVRTSLGELDTLIERLEK</sequence>
<reference evidence="1 2" key="1">
    <citation type="submission" date="2020-11" db="EMBL/GenBank/DDBJ databases">
        <title>The genome sequence of Erythrobacter sp. 6D36.</title>
        <authorList>
            <person name="Liu Y."/>
        </authorList>
    </citation>
    <scope>NUCLEOTIDE SEQUENCE [LARGE SCALE GENOMIC DNA]</scope>
    <source>
        <strain evidence="1 2">6D36</strain>
    </source>
</reference>
<evidence type="ECO:0000313" key="1">
    <source>
        <dbReference type="EMBL" id="QPD00397.1"/>
    </source>
</evidence>
<dbReference type="EMBL" id="CP064654">
    <property type="protein sequence ID" value="QPD00397.1"/>
    <property type="molecule type" value="Genomic_DNA"/>
</dbReference>
<gene>
    <name evidence="1" type="ORF">IRL76_04595</name>
</gene>
<accession>A0A7S8IWT4</accession>
<keyword evidence="2" id="KW-1185">Reference proteome</keyword>
<evidence type="ECO:0000313" key="2">
    <source>
        <dbReference type="Proteomes" id="UP000594459"/>
    </source>
</evidence>